<keyword evidence="2" id="KW-1185">Reference proteome</keyword>
<gene>
    <name evidence="1" type="ORF">M5D96_007318</name>
</gene>
<reference evidence="1" key="1">
    <citation type="journal article" date="2023" name="Genome Biol. Evol.">
        <title>Long-read-based Genome Assembly of Drosophila gunungcola Reveals Fewer Chemosensory Genes in Flower-breeding Species.</title>
        <authorList>
            <person name="Negi A."/>
            <person name="Liao B.Y."/>
            <person name="Yeh S.D."/>
        </authorList>
    </citation>
    <scope>NUCLEOTIDE SEQUENCE</scope>
    <source>
        <strain evidence="1">Sukarami</strain>
    </source>
</reference>
<proteinExistence type="predicted"/>
<evidence type="ECO:0000313" key="1">
    <source>
        <dbReference type="EMBL" id="KAI8039893.1"/>
    </source>
</evidence>
<dbReference type="AlphaFoldDB" id="A0A9P9YNI6"/>
<protein>
    <submittedName>
        <fullName evidence="1">Uncharacterized protein</fullName>
    </submittedName>
</protein>
<evidence type="ECO:0000313" key="2">
    <source>
        <dbReference type="Proteomes" id="UP001059596"/>
    </source>
</evidence>
<sequence>HIQLSINHLIVIQIIKNLAVLNFKPETALLIDQIIINTKNNRTHSISRLTHTAFGRFPATLTKSSILYQFDQFSHLNEMQIQFPEQRNRRTGGKLNG</sequence>
<organism evidence="1 2">
    <name type="scientific">Drosophila gunungcola</name>
    <name type="common">fruit fly</name>
    <dbReference type="NCBI Taxonomy" id="103775"/>
    <lineage>
        <taxon>Eukaryota</taxon>
        <taxon>Metazoa</taxon>
        <taxon>Ecdysozoa</taxon>
        <taxon>Arthropoda</taxon>
        <taxon>Hexapoda</taxon>
        <taxon>Insecta</taxon>
        <taxon>Pterygota</taxon>
        <taxon>Neoptera</taxon>
        <taxon>Endopterygota</taxon>
        <taxon>Diptera</taxon>
        <taxon>Brachycera</taxon>
        <taxon>Muscomorpha</taxon>
        <taxon>Ephydroidea</taxon>
        <taxon>Drosophilidae</taxon>
        <taxon>Drosophila</taxon>
        <taxon>Sophophora</taxon>
    </lineage>
</organism>
<comment type="caution">
    <text evidence="1">The sequence shown here is derived from an EMBL/GenBank/DDBJ whole genome shotgun (WGS) entry which is preliminary data.</text>
</comment>
<accession>A0A9P9YNI6</accession>
<name>A0A9P9YNI6_9MUSC</name>
<dbReference type="EMBL" id="JAMKOV010000005">
    <property type="protein sequence ID" value="KAI8039893.1"/>
    <property type="molecule type" value="Genomic_DNA"/>
</dbReference>
<feature type="non-terminal residue" evidence="1">
    <location>
        <position position="1"/>
    </location>
</feature>
<dbReference type="Proteomes" id="UP001059596">
    <property type="component" value="Unassembled WGS sequence"/>
</dbReference>